<dbReference type="Pfam" id="PF13569">
    <property type="entry name" value="DUF4132"/>
    <property type="match status" value="1"/>
</dbReference>
<evidence type="ECO:0000313" key="4">
    <source>
        <dbReference type="EMBL" id="MBB6348696.1"/>
    </source>
</evidence>
<dbReference type="RefSeq" id="WP_185086399.1">
    <property type="nucleotide sequence ID" value="NZ_JACHJB010000002.1"/>
</dbReference>
<organism evidence="4 5">
    <name type="scientific">Nonomuraea muscovyensis</name>
    <dbReference type="NCBI Taxonomy" id="1124761"/>
    <lineage>
        <taxon>Bacteria</taxon>
        <taxon>Bacillati</taxon>
        <taxon>Actinomycetota</taxon>
        <taxon>Actinomycetes</taxon>
        <taxon>Streptosporangiales</taxon>
        <taxon>Streptosporangiaceae</taxon>
        <taxon>Nonomuraea</taxon>
    </lineage>
</organism>
<proteinExistence type="predicted"/>
<feature type="region of interest" description="Disordered" evidence="1">
    <location>
        <begin position="210"/>
        <end position="254"/>
    </location>
</feature>
<gene>
    <name evidence="4" type="ORF">FHU36_005241</name>
</gene>
<feature type="compositionally biased region" description="Gly residues" evidence="1">
    <location>
        <begin position="218"/>
        <end position="254"/>
    </location>
</feature>
<reference evidence="4 5" key="1">
    <citation type="submission" date="2020-08" db="EMBL/GenBank/DDBJ databases">
        <title>Sequencing the genomes of 1000 actinobacteria strains.</title>
        <authorList>
            <person name="Klenk H.-P."/>
        </authorList>
    </citation>
    <scope>NUCLEOTIDE SEQUENCE [LARGE SCALE GENOMIC DNA]</scope>
    <source>
        <strain evidence="4 5">DSM 45913</strain>
    </source>
</reference>
<keyword evidence="5" id="KW-1185">Reference proteome</keyword>
<dbReference type="Proteomes" id="UP000583800">
    <property type="component" value="Unassembled WGS sequence"/>
</dbReference>
<feature type="domain" description="DUF4132" evidence="2">
    <location>
        <begin position="389"/>
        <end position="537"/>
    </location>
</feature>
<comment type="caution">
    <text evidence="4">The sequence shown here is derived from an EMBL/GenBank/DDBJ whole genome shotgun (WGS) entry which is preliminary data.</text>
</comment>
<dbReference type="EMBL" id="JACHJB010000002">
    <property type="protein sequence ID" value="MBB6348696.1"/>
    <property type="molecule type" value="Genomic_DNA"/>
</dbReference>
<sequence>MDDADKRALRARVLRAEHPDLTELTELVTGAAESDLHWREERWLAHLADLALRLGPDDRLALWPAVERLAGAVEESQVDPDERRRLLRRFAEVHPRPLKLPLGPGGWAAAVRAHLGDAPAPEVVELMRHLTTVGGPRPSKTWRSRCLDLLAPDEARRAARFAFDALVTASESIGSGFAFRVFVSEADSDLARGLVWAAALSDGATAREARHRDDARAAGGGEPAAGGGDLETGGDLATGGGDLETGGDLATGGGDPAAGGGSIVAALARLAERAAGDMLVWRLAGSALNALAVCAGTGAVEALHRLRRTITSGALLKQVDTALAVAAAGAGVTAAQLVERNVPRHGLANDGTRTWELGERTVTLAVRDPAAVRLTAGTGAGRTRLPGDASHVRAVAKEVRRTLAAERARVEALFAVERAWPYEEWARHYRDHPITGAVTRGLVWQAGDGATFLPGDPADPGRGTVRLWHPGRARPEEVAAWRETVTGRRLRQPVKQAFREVYHLTPAEEEAGVASIRFAGHIVDQRRVYALAKGRGWRPGWLDPFHDGGAAEAKKELADGAWRARFGYEAVGGDDLAVTGEVRFDRRHGARWRESGLAEVPPRVFSEAMRDVDLFVAVASIAADPDGLRRAGDRHAAYWREAACGELAPSAVTRADALARLLPRTAIAGRCELTPRHLVVRGDLRTYRIHLGTASVLMDPGDVHLCVVPARRPRRGLFLPFEEDGLLALILSKAFLLAADASIADASIRRQIVPPETPVTS</sequence>
<dbReference type="InterPro" id="IPR056639">
    <property type="entry name" value="DUF7737"/>
</dbReference>
<evidence type="ECO:0000313" key="5">
    <source>
        <dbReference type="Proteomes" id="UP000583800"/>
    </source>
</evidence>
<name>A0A7X0F1H1_9ACTN</name>
<dbReference type="Pfam" id="PF24879">
    <property type="entry name" value="DUF7737"/>
    <property type="match status" value="1"/>
</dbReference>
<evidence type="ECO:0000256" key="1">
    <source>
        <dbReference type="SAM" id="MobiDB-lite"/>
    </source>
</evidence>
<evidence type="ECO:0000259" key="3">
    <source>
        <dbReference type="Pfam" id="PF24879"/>
    </source>
</evidence>
<accession>A0A7X0F1H1</accession>
<feature type="domain" description="DUF7737" evidence="3">
    <location>
        <begin position="652"/>
        <end position="752"/>
    </location>
</feature>
<evidence type="ECO:0008006" key="6">
    <source>
        <dbReference type="Google" id="ProtNLM"/>
    </source>
</evidence>
<evidence type="ECO:0000259" key="2">
    <source>
        <dbReference type="Pfam" id="PF13569"/>
    </source>
</evidence>
<dbReference type="InterPro" id="IPR025406">
    <property type="entry name" value="DUF4132"/>
</dbReference>
<protein>
    <recommendedName>
        <fullName evidence="6">DUF4132 domain-containing protein</fullName>
    </recommendedName>
</protein>
<dbReference type="AlphaFoldDB" id="A0A7X0F1H1"/>